<sequence>MPHLSPLALISVALWVLGVDGDLKGAVAVAVVAGLGALLLGLSRIFLRGEARVGLRSALWTHDRARRGTIDRQRDPDAAGRSRPRAPTVSPALA</sequence>
<gene>
    <name evidence="3" type="ORF">Ssi02_60660</name>
</gene>
<dbReference type="EMBL" id="BOOW01000038">
    <property type="protein sequence ID" value="GII95835.1"/>
    <property type="molecule type" value="Genomic_DNA"/>
</dbReference>
<keyword evidence="2" id="KW-0812">Transmembrane</keyword>
<evidence type="ECO:0000256" key="1">
    <source>
        <dbReference type="SAM" id="MobiDB-lite"/>
    </source>
</evidence>
<evidence type="ECO:0000256" key="2">
    <source>
        <dbReference type="SAM" id="Phobius"/>
    </source>
</evidence>
<protein>
    <submittedName>
        <fullName evidence="3">Uncharacterized protein</fullName>
    </submittedName>
</protein>
<dbReference type="InterPro" id="IPR045635">
    <property type="entry name" value="DUF6412"/>
</dbReference>
<dbReference type="Pfam" id="PF19950">
    <property type="entry name" value="DUF6412"/>
    <property type="match status" value="1"/>
</dbReference>
<organism evidence="3 4">
    <name type="scientific">Sinosporangium siamense</name>
    <dbReference type="NCBI Taxonomy" id="1367973"/>
    <lineage>
        <taxon>Bacteria</taxon>
        <taxon>Bacillati</taxon>
        <taxon>Actinomycetota</taxon>
        <taxon>Actinomycetes</taxon>
        <taxon>Streptosporangiales</taxon>
        <taxon>Streptosporangiaceae</taxon>
        <taxon>Sinosporangium</taxon>
    </lineage>
</organism>
<evidence type="ECO:0000313" key="4">
    <source>
        <dbReference type="Proteomes" id="UP000606172"/>
    </source>
</evidence>
<feature type="compositionally biased region" description="Basic and acidic residues" evidence="1">
    <location>
        <begin position="66"/>
        <end position="80"/>
    </location>
</feature>
<proteinExistence type="predicted"/>
<keyword evidence="2" id="KW-1133">Transmembrane helix</keyword>
<comment type="caution">
    <text evidence="3">The sequence shown here is derived from an EMBL/GenBank/DDBJ whole genome shotgun (WGS) entry which is preliminary data.</text>
</comment>
<feature type="transmembrane region" description="Helical" evidence="2">
    <location>
        <begin position="28"/>
        <end position="47"/>
    </location>
</feature>
<accession>A0A919V866</accession>
<reference evidence="3" key="1">
    <citation type="submission" date="2021-01" db="EMBL/GenBank/DDBJ databases">
        <title>Whole genome shotgun sequence of Sinosporangium siamense NBRC 109515.</title>
        <authorList>
            <person name="Komaki H."/>
            <person name="Tamura T."/>
        </authorList>
    </citation>
    <scope>NUCLEOTIDE SEQUENCE</scope>
    <source>
        <strain evidence="3">NBRC 109515</strain>
    </source>
</reference>
<keyword evidence="4" id="KW-1185">Reference proteome</keyword>
<dbReference type="AlphaFoldDB" id="A0A919V866"/>
<evidence type="ECO:0000313" key="3">
    <source>
        <dbReference type="EMBL" id="GII95835.1"/>
    </source>
</evidence>
<feature type="region of interest" description="Disordered" evidence="1">
    <location>
        <begin position="66"/>
        <end position="94"/>
    </location>
</feature>
<name>A0A919V866_9ACTN</name>
<dbReference type="Proteomes" id="UP000606172">
    <property type="component" value="Unassembled WGS sequence"/>
</dbReference>
<dbReference type="RefSeq" id="WP_204030862.1">
    <property type="nucleotide sequence ID" value="NZ_BOOW01000038.1"/>
</dbReference>
<keyword evidence="2" id="KW-0472">Membrane</keyword>